<dbReference type="PIRSF" id="PIRSF005250">
    <property type="entry name" value="UCP005250"/>
    <property type="match status" value="1"/>
</dbReference>
<dbReference type="Proteomes" id="UP001447188">
    <property type="component" value="Unassembled WGS sequence"/>
</dbReference>
<dbReference type="InterPro" id="IPR057567">
    <property type="entry name" value="TPR_TTI1_C"/>
</dbReference>
<evidence type="ECO:0000313" key="5">
    <source>
        <dbReference type="Proteomes" id="UP001447188"/>
    </source>
</evidence>
<dbReference type="Pfam" id="PF24181">
    <property type="entry name" value="TPR_TTI1_C"/>
    <property type="match status" value="1"/>
</dbReference>
<reference evidence="4 5" key="1">
    <citation type="submission" date="2024-02" db="EMBL/GenBank/DDBJ databases">
        <title>Discinaceae phylogenomics.</title>
        <authorList>
            <person name="Dirks A.C."/>
            <person name="James T.Y."/>
        </authorList>
    </citation>
    <scope>NUCLEOTIDE SEQUENCE [LARGE SCALE GENOMIC DNA]</scope>
    <source>
        <strain evidence="4 5">ACD0624</strain>
    </source>
</reference>
<organism evidence="4 5">
    <name type="scientific">Discina gigas</name>
    <dbReference type="NCBI Taxonomy" id="1032678"/>
    <lineage>
        <taxon>Eukaryota</taxon>
        <taxon>Fungi</taxon>
        <taxon>Dikarya</taxon>
        <taxon>Ascomycota</taxon>
        <taxon>Pezizomycotina</taxon>
        <taxon>Pezizomycetes</taxon>
        <taxon>Pezizales</taxon>
        <taxon>Discinaceae</taxon>
        <taxon>Discina</taxon>
    </lineage>
</organism>
<dbReference type="Gene3D" id="1.25.10.10">
    <property type="entry name" value="Leucine-rich Repeat Variant"/>
    <property type="match status" value="1"/>
</dbReference>
<dbReference type="Pfam" id="PF21547">
    <property type="entry name" value="TTI1"/>
    <property type="match status" value="1"/>
</dbReference>
<dbReference type="InterPro" id="IPR052587">
    <property type="entry name" value="TELO2-interacting_protein_1"/>
</dbReference>
<accession>A0ABR3GYC1</accession>
<dbReference type="SUPFAM" id="SSF48371">
    <property type="entry name" value="ARM repeat"/>
    <property type="match status" value="1"/>
</dbReference>
<feature type="region of interest" description="Disordered" evidence="1">
    <location>
        <begin position="798"/>
        <end position="856"/>
    </location>
</feature>
<dbReference type="InterPro" id="IPR016024">
    <property type="entry name" value="ARM-type_fold"/>
</dbReference>
<name>A0ABR3GYC1_9PEZI</name>
<feature type="domain" description="TTI1 N-terminal TPR" evidence="2">
    <location>
        <begin position="16"/>
        <end position="358"/>
    </location>
</feature>
<gene>
    <name evidence="4" type="ORF">Q9L58_000177</name>
</gene>
<sequence>MNNQSDDVEALRRRAFQQLKPCCITVSQNILTPRPSAQALTSALSNLYSALQSVSALDANVINGALGDYVFFPLSHVFRQHQVLNDRALELGLQCLEILIKTCWRLNIPTELAKQLLVLITFIVGGAVPGAEAPAKQRSEETKLAGMKCLIALFGSLERTGKRSLADIQYLPAVGHTVTTVLGVLIESEASVDLQIAALDAVADLLFRCVDEEDIIASFYPGVVSGLVKVIGLGRTTKRPYQALRNTVKLLTSIICRVLGDRQTSGLPSDDPVALIKKGTAGKGEDLKVRRTTAWLKATASQTKTALENILRLRTHPKSEVRKAVFELCRDLLELCSASLAEAITPLVESMIVFSSDEGDEDLARLAESTLRVSAALNPNVKDAGQSSLHGWIVTLPRVMGSNDEDAKTRLIIRLSASFKLLTEVGLETELLQDMLAGNIRDSLIAANPVVTRKRDIAVQAADDKHVSLDILLISNKGLTGGGMIAQFPDVVLGHRSQTGTMSSMKRLLGLLGSSSETALTLAQRHIRESSRMGSPARTRSTSLWIAVQLLKGSLADSEEIDEFFDFGFSSTSGLQQRVTEELFSVSLSVLGDATEVTDETNSSDPMLQCLALESLSLIAQAQKQSFRGDLVDVLYPVVHLLGASSRDVQNHAIIALNNIAQSCAYQSAKDLLLDNVDYMVNAVALKLNTFDLSPQAPVVLGMMVKLAGASLVPYLDDIVVSIFSALDAFHGYEGLCEALFGVLGQIVEESARVGEVKTITATGEGSNNWMAKKRKLLTSEGLVESLRFNADKDRPRIEPLEGIEGELGEKNKKEDFPREPWGEGKNREKEPPLDESGDEYEDSGPPRSPENQVLKPVKSYELVQRITRLSQHYLTHDSPTLRMKLLRLVNTASPLLAKNEDEFLPLVNDVWPVIQNRLFDDESQVVVAAADAIAQLAESCGGFLASRVNESWASIKKVYAKAYKELEREKRMKTGSLGIYSPHYRTWDALCRLLSSVVVNVPVGDEIIDEICEVVGAAVLMERGDLKRALEGVNADAVWLEVQNWRSANGDSTGRCRVAPVMEGMGFVRVVF</sequence>
<dbReference type="EMBL" id="JBBBZM010000001">
    <property type="protein sequence ID" value="KAL0640869.1"/>
    <property type="molecule type" value="Genomic_DNA"/>
</dbReference>
<dbReference type="Pfam" id="PF24173">
    <property type="entry name" value="TPR_TTI1_N"/>
    <property type="match status" value="1"/>
</dbReference>
<evidence type="ECO:0000256" key="1">
    <source>
        <dbReference type="SAM" id="MobiDB-lite"/>
    </source>
</evidence>
<evidence type="ECO:0000313" key="4">
    <source>
        <dbReference type="EMBL" id="KAL0640869.1"/>
    </source>
</evidence>
<feature type="compositionally biased region" description="Basic and acidic residues" evidence="1">
    <location>
        <begin position="808"/>
        <end position="833"/>
    </location>
</feature>
<dbReference type="InterPro" id="IPR016441">
    <property type="entry name" value="Tti1"/>
</dbReference>
<dbReference type="InterPro" id="IPR011989">
    <property type="entry name" value="ARM-like"/>
</dbReference>
<feature type="domain" description="TTI1 C-terminal TPR" evidence="3">
    <location>
        <begin position="829"/>
        <end position="1015"/>
    </location>
</feature>
<protein>
    <submittedName>
        <fullName evidence="4">Uncharacterized protein</fullName>
    </submittedName>
</protein>
<feature type="compositionally biased region" description="Acidic residues" evidence="1">
    <location>
        <begin position="834"/>
        <end position="843"/>
    </location>
</feature>
<dbReference type="InterPro" id="IPR057566">
    <property type="entry name" value="TPR_TTI1_N"/>
</dbReference>
<dbReference type="InterPro" id="IPR049362">
    <property type="entry name" value="TTI1_rpt"/>
</dbReference>
<dbReference type="PANTHER" id="PTHR18460">
    <property type="entry name" value="TEL2 INTERACTING PROTEIN 1 TTI1 FAMILY MEMBER"/>
    <property type="match status" value="1"/>
</dbReference>
<proteinExistence type="predicted"/>
<keyword evidence="5" id="KW-1185">Reference proteome</keyword>
<dbReference type="PANTHER" id="PTHR18460:SF3">
    <property type="entry name" value="TELO2-INTERACTING PROTEIN 1 HOMOLOG"/>
    <property type="match status" value="1"/>
</dbReference>
<comment type="caution">
    <text evidence="4">The sequence shown here is derived from an EMBL/GenBank/DDBJ whole genome shotgun (WGS) entry which is preliminary data.</text>
</comment>
<evidence type="ECO:0000259" key="2">
    <source>
        <dbReference type="Pfam" id="PF24173"/>
    </source>
</evidence>
<evidence type="ECO:0000259" key="3">
    <source>
        <dbReference type="Pfam" id="PF24181"/>
    </source>
</evidence>